<name>A0ABQ3D8A7_9ACTN</name>
<protein>
    <recommendedName>
        <fullName evidence="3">Thioesterase family protein</fullName>
    </recommendedName>
</protein>
<comment type="caution">
    <text evidence="1">The sequence shown here is derived from an EMBL/GenBank/DDBJ whole genome shotgun (WGS) entry which is preliminary data.</text>
</comment>
<keyword evidence="2" id="KW-1185">Reference proteome</keyword>
<organism evidence="1 2">
    <name type="scientific">Streptomyces canarius</name>
    <dbReference type="NCBI Taxonomy" id="285453"/>
    <lineage>
        <taxon>Bacteria</taxon>
        <taxon>Bacillati</taxon>
        <taxon>Actinomycetota</taxon>
        <taxon>Actinomycetes</taxon>
        <taxon>Kitasatosporales</taxon>
        <taxon>Streptomycetaceae</taxon>
        <taxon>Streptomyces</taxon>
    </lineage>
</organism>
<evidence type="ECO:0008006" key="3">
    <source>
        <dbReference type="Google" id="ProtNLM"/>
    </source>
</evidence>
<evidence type="ECO:0000313" key="1">
    <source>
        <dbReference type="EMBL" id="GHA64971.1"/>
    </source>
</evidence>
<dbReference type="Proteomes" id="UP000653644">
    <property type="component" value="Unassembled WGS sequence"/>
</dbReference>
<accession>A0ABQ3D8A7</accession>
<dbReference type="SUPFAM" id="SSF54637">
    <property type="entry name" value="Thioesterase/thiol ester dehydrase-isomerase"/>
    <property type="match status" value="1"/>
</dbReference>
<proteinExistence type="predicted"/>
<dbReference type="Gene3D" id="3.10.129.10">
    <property type="entry name" value="Hotdog Thioesterase"/>
    <property type="match status" value="1"/>
</dbReference>
<sequence>MIKESDSVSLRRPELFLPGKAGSRESAVRRPEETLPPLSRYARRGILFNVSDHISPVIDYRHNGPPNSAQGGYACGLFAGLVTPSQGSAAAVTLLSPPPLGVPLEFHRGSRRSQVRRDGQLIATVAEAAGEPAVIDPLSPAEAEHASHAFQGFTGHPFPTCFVCGHERPAGDGLALTPGPVEGRPGTVACLWTPTDEQASADGGIPDELVWSVLDCPGGWTCDPRTEPMVLNRMTAVISRRPVPGDPCVVVGVLRRRQGRTAVVDTALFDASGREAGRASAVWVTVPEGLPASA</sequence>
<reference evidence="2" key="1">
    <citation type="journal article" date="2019" name="Int. J. Syst. Evol. Microbiol.">
        <title>The Global Catalogue of Microorganisms (GCM) 10K type strain sequencing project: providing services to taxonomists for standard genome sequencing and annotation.</title>
        <authorList>
            <consortium name="The Broad Institute Genomics Platform"/>
            <consortium name="The Broad Institute Genome Sequencing Center for Infectious Disease"/>
            <person name="Wu L."/>
            <person name="Ma J."/>
        </authorList>
    </citation>
    <scope>NUCLEOTIDE SEQUENCE [LARGE SCALE GENOMIC DNA]</scope>
    <source>
        <strain evidence="2">JCM 4733</strain>
    </source>
</reference>
<evidence type="ECO:0000313" key="2">
    <source>
        <dbReference type="Proteomes" id="UP000653644"/>
    </source>
</evidence>
<dbReference type="EMBL" id="BMVN01000053">
    <property type="protein sequence ID" value="GHA64971.1"/>
    <property type="molecule type" value="Genomic_DNA"/>
</dbReference>
<gene>
    <name evidence="1" type="ORF">GCM10010345_81210</name>
</gene>
<dbReference type="InterPro" id="IPR029069">
    <property type="entry name" value="HotDog_dom_sf"/>
</dbReference>